<reference evidence="1" key="2">
    <citation type="submission" date="2021-03" db="EMBL/GenBank/DDBJ databases">
        <authorList>
            <person name="Alouane T."/>
            <person name="Langin T."/>
            <person name="Bonhomme L."/>
        </authorList>
    </citation>
    <scope>NUCLEOTIDE SEQUENCE</scope>
    <source>
        <strain evidence="1">MDC_Fg202</strain>
    </source>
</reference>
<organism evidence="2">
    <name type="scientific">Gibberella zeae</name>
    <name type="common">Wheat head blight fungus</name>
    <name type="synonym">Fusarium graminearum</name>
    <dbReference type="NCBI Taxonomy" id="5518"/>
    <lineage>
        <taxon>Eukaryota</taxon>
        <taxon>Fungi</taxon>
        <taxon>Dikarya</taxon>
        <taxon>Ascomycota</taxon>
        <taxon>Pezizomycotina</taxon>
        <taxon>Sordariomycetes</taxon>
        <taxon>Hypocreomycetidae</taxon>
        <taxon>Hypocreales</taxon>
        <taxon>Nectriaceae</taxon>
        <taxon>Fusarium</taxon>
    </lineage>
</organism>
<dbReference type="Proteomes" id="UP000746612">
    <property type="component" value="Unassembled WGS sequence"/>
</dbReference>
<protein>
    <submittedName>
        <fullName evidence="2">Uncharacterized protein</fullName>
    </submittedName>
</protein>
<accession>A0A4E9ELL2</accession>
<dbReference type="AlphaFoldDB" id="A0A4E9ELL2"/>
<proteinExistence type="predicted"/>
<dbReference type="EMBL" id="CAAKMV010000185">
    <property type="protein sequence ID" value="VIO63866.1"/>
    <property type="molecule type" value="Genomic_DNA"/>
</dbReference>
<reference evidence="2" key="1">
    <citation type="submission" date="2019-04" db="EMBL/GenBank/DDBJ databases">
        <authorList>
            <person name="Melise S."/>
            <person name="Noan J."/>
            <person name="Okalmin O."/>
        </authorList>
    </citation>
    <scope>NUCLEOTIDE SEQUENCE</scope>
    <source>
        <strain evidence="2">FN9</strain>
    </source>
</reference>
<dbReference type="EMBL" id="CAJPIJ010000183">
    <property type="protein sequence ID" value="CAG2004673.1"/>
    <property type="molecule type" value="Genomic_DNA"/>
</dbReference>
<name>A0A4E9ELL2_GIBZA</name>
<evidence type="ECO:0000313" key="1">
    <source>
        <dbReference type="EMBL" id="CAG2004673.1"/>
    </source>
</evidence>
<sequence>MHDVLELVDVHLGGGRVVYFEVVSYDSNPCSSLFLIGDLALGAIEGNVSQGFGCVEEILIFLVGGSNKLSECGTSVDEGG</sequence>
<gene>
    <name evidence="2" type="ORF">FUG_LOCUS542004</name>
    <name evidence="1" type="ORF">MDCFG202_LOCUS496196</name>
</gene>
<evidence type="ECO:0000313" key="2">
    <source>
        <dbReference type="EMBL" id="VIO63866.1"/>
    </source>
</evidence>